<organism evidence="2 3">
    <name type="scientific">Schizophyllum amplum</name>
    <dbReference type="NCBI Taxonomy" id="97359"/>
    <lineage>
        <taxon>Eukaryota</taxon>
        <taxon>Fungi</taxon>
        <taxon>Dikarya</taxon>
        <taxon>Basidiomycota</taxon>
        <taxon>Agaricomycotina</taxon>
        <taxon>Agaricomycetes</taxon>
        <taxon>Agaricomycetidae</taxon>
        <taxon>Agaricales</taxon>
        <taxon>Schizophyllaceae</taxon>
        <taxon>Schizophyllum</taxon>
    </lineage>
</organism>
<dbReference type="AlphaFoldDB" id="A0A550CR35"/>
<reference evidence="2 3" key="1">
    <citation type="journal article" date="2019" name="New Phytol.">
        <title>Comparative genomics reveals unique wood-decay strategies and fruiting body development in the Schizophyllaceae.</title>
        <authorList>
            <person name="Almasi E."/>
            <person name="Sahu N."/>
            <person name="Krizsan K."/>
            <person name="Balint B."/>
            <person name="Kovacs G.M."/>
            <person name="Kiss B."/>
            <person name="Cseklye J."/>
            <person name="Drula E."/>
            <person name="Henrissat B."/>
            <person name="Nagy I."/>
            <person name="Chovatia M."/>
            <person name="Adam C."/>
            <person name="LaButti K."/>
            <person name="Lipzen A."/>
            <person name="Riley R."/>
            <person name="Grigoriev I.V."/>
            <person name="Nagy L.G."/>
        </authorList>
    </citation>
    <scope>NUCLEOTIDE SEQUENCE [LARGE SCALE GENOMIC DNA]</scope>
    <source>
        <strain evidence="2 3">NL-1724</strain>
    </source>
</reference>
<evidence type="ECO:0000313" key="2">
    <source>
        <dbReference type="EMBL" id="TRM67263.1"/>
    </source>
</evidence>
<dbReference type="EMBL" id="VDMD01000003">
    <property type="protein sequence ID" value="TRM67263.1"/>
    <property type="molecule type" value="Genomic_DNA"/>
</dbReference>
<feature type="compositionally biased region" description="Polar residues" evidence="1">
    <location>
        <begin position="29"/>
        <end position="39"/>
    </location>
</feature>
<proteinExistence type="predicted"/>
<sequence length="177" mass="19081">MPGNHIHERDETMTEVDTRQSNPTERHASTSLLRRASTSGDGCDYGTATNIVKATESERVVCARRSGLDECTSPRWSRFTGSIVGGITGRESQLDRPGSSKVGLAQARAYPTILDAGDALKPLQCRFGQAAGPGGRTVGARTRSAMVVAWVLAPDVTMRCPITCDKPRHRGGNETRR</sequence>
<gene>
    <name evidence="2" type="ORF">BD626DRAFT_171551</name>
</gene>
<comment type="caution">
    <text evidence="2">The sequence shown here is derived from an EMBL/GenBank/DDBJ whole genome shotgun (WGS) entry which is preliminary data.</text>
</comment>
<feature type="region of interest" description="Disordered" evidence="1">
    <location>
        <begin position="1"/>
        <end position="39"/>
    </location>
</feature>
<feature type="compositionally biased region" description="Basic and acidic residues" evidence="1">
    <location>
        <begin position="1"/>
        <end position="28"/>
    </location>
</feature>
<dbReference type="Proteomes" id="UP000320762">
    <property type="component" value="Unassembled WGS sequence"/>
</dbReference>
<name>A0A550CR35_9AGAR</name>
<protein>
    <submittedName>
        <fullName evidence="2">Uncharacterized protein</fullName>
    </submittedName>
</protein>
<evidence type="ECO:0000313" key="3">
    <source>
        <dbReference type="Proteomes" id="UP000320762"/>
    </source>
</evidence>
<keyword evidence="3" id="KW-1185">Reference proteome</keyword>
<accession>A0A550CR35</accession>
<evidence type="ECO:0000256" key="1">
    <source>
        <dbReference type="SAM" id="MobiDB-lite"/>
    </source>
</evidence>